<evidence type="ECO:0000313" key="11">
    <source>
        <dbReference type="Proteomes" id="UP000011116"/>
    </source>
</evidence>
<dbReference type="GO" id="GO:0006952">
    <property type="term" value="P:defense response"/>
    <property type="evidence" value="ECO:0007669"/>
    <property type="project" value="UniProtKB-KW"/>
</dbReference>
<keyword evidence="6" id="KW-0175">Coiled coil</keyword>
<dbReference type="EnsemblPlants" id="HORVU.MOREX.r3.6HG0556280.1">
    <property type="protein sequence ID" value="HORVU.MOREX.r3.6HG0556280.1"/>
    <property type="gene ID" value="HORVU.MOREX.r3.6HG0556280"/>
</dbReference>
<dbReference type="InterPro" id="IPR002182">
    <property type="entry name" value="NB-ARC"/>
</dbReference>
<dbReference type="KEGG" id="hvg:123404043"/>
<dbReference type="Gramene" id="HORVU.MOREX.r3.6HG0556280.1">
    <property type="protein sequence ID" value="HORVU.MOREX.r3.6HG0556280.1"/>
    <property type="gene ID" value="HORVU.MOREX.r3.6HG0556280"/>
</dbReference>
<dbReference type="Pfam" id="PF23559">
    <property type="entry name" value="WHD_DRP"/>
    <property type="match status" value="1"/>
</dbReference>
<dbReference type="InterPro" id="IPR058922">
    <property type="entry name" value="WHD_DRP"/>
</dbReference>
<evidence type="ECO:0000256" key="3">
    <source>
        <dbReference type="ARBA" id="ARBA00022737"/>
    </source>
</evidence>
<dbReference type="Proteomes" id="UP000011116">
    <property type="component" value="Chromosome 6H"/>
</dbReference>
<gene>
    <name evidence="10" type="primary">LOC123404043</name>
</gene>
<organism evidence="10 11">
    <name type="scientific">Hordeum vulgare subsp. vulgare</name>
    <name type="common">Domesticated barley</name>
    <dbReference type="NCBI Taxonomy" id="112509"/>
    <lineage>
        <taxon>Eukaryota</taxon>
        <taxon>Viridiplantae</taxon>
        <taxon>Streptophyta</taxon>
        <taxon>Embryophyta</taxon>
        <taxon>Tracheophyta</taxon>
        <taxon>Spermatophyta</taxon>
        <taxon>Magnoliopsida</taxon>
        <taxon>Liliopsida</taxon>
        <taxon>Poales</taxon>
        <taxon>Poaceae</taxon>
        <taxon>BOP clade</taxon>
        <taxon>Pooideae</taxon>
        <taxon>Triticodae</taxon>
        <taxon>Triticeae</taxon>
        <taxon>Hordeinae</taxon>
        <taxon>Hordeum</taxon>
    </lineage>
</organism>
<dbReference type="PANTHER" id="PTHR23155:SF1045">
    <property type="entry name" value="OS12G0204800 PROTEIN"/>
    <property type="match status" value="1"/>
</dbReference>
<evidence type="ECO:0000256" key="5">
    <source>
        <dbReference type="ARBA" id="ARBA00022821"/>
    </source>
</evidence>
<feature type="coiled-coil region" evidence="6">
    <location>
        <begin position="74"/>
        <end position="101"/>
    </location>
</feature>
<reference evidence="10" key="3">
    <citation type="submission" date="2022-01" db="UniProtKB">
        <authorList>
            <consortium name="EnsemblPlants"/>
        </authorList>
    </citation>
    <scope>IDENTIFICATION</scope>
    <source>
        <strain evidence="10">subsp. vulgare</strain>
    </source>
</reference>
<dbReference type="InterPro" id="IPR044974">
    <property type="entry name" value="Disease_R_plants"/>
</dbReference>
<evidence type="ECO:0000313" key="10">
    <source>
        <dbReference type="EnsemblPlants" id="HORVU.MOREX.r3.6HG0556280.1"/>
    </source>
</evidence>
<dbReference type="Gramene" id="HORVU.MOREX.r2.6HG0462140.1">
    <property type="protein sequence ID" value="HORVU.MOREX.r2.6HG0462140.1.CDS.1"/>
    <property type="gene ID" value="HORVU.MOREX.r2.6HG0462140"/>
</dbReference>
<dbReference type="InterPro" id="IPR041118">
    <property type="entry name" value="Rx_N"/>
</dbReference>
<feature type="domain" description="NB-ARC" evidence="7">
    <location>
        <begin position="189"/>
        <end position="368"/>
    </location>
</feature>
<dbReference type="OrthoDB" id="777063at2759"/>
<keyword evidence="11" id="KW-1185">Reference proteome</keyword>
<proteinExistence type="inferred from homology"/>
<dbReference type="SMR" id="A0A8I7BB80"/>
<evidence type="ECO:0000256" key="4">
    <source>
        <dbReference type="ARBA" id="ARBA00022741"/>
    </source>
</evidence>
<dbReference type="GeneID" id="123404043"/>
<name>A0A8I7BB80_HORVV</name>
<dbReference type="SUPFAM" id="SSF52540">
    <property type="entry name" value="P-loop containing nucleoside triphosphate hydrolases"/>
    <property type="match status" value="1"/>
</dbReference>
<dbReference type="PANTHER" id="PTHR23155">
    <property type="entry name" value="DISEASE RESISTANCE PROTEIN RP"/>
    <property type="match status" value="1"/>
</dbReference>
<evidence type="ECO:0000259" key="8">
    <source>
        <dbReference type="Pfam" id="PF18052"/>
    </source>
</evidence>
<dbReference type="InterPro" id="IPR027417">
    <property type="entry name" value="P-loop_NTPase"/>
</dbReference>
<evidence type="ECO:0000256" key="2">
    <source>
        <dbReference type="ARBA" id="ARBA00022614"/>
    </source>
</evidence>
<dbReference type="Gene3D" id="1.10.8.430">
    <property type="entry name" value="Helical domain of apoptotic protease-activating factors"/>
    <property type="match status" value="1"/>
</dbReference>
<feature type="domain" description="Disease resistance N-terminal" evidence="8">
    <location>
        <begin position="16"/>
        <end position="107"/>
    </location>
</feature>
<dbReference type="Gene3D" id="1.10.10.10">
    <property type="entry name" value="Winged helix-like DNA-binding domain superfamily/Winged helix DNA-binding domain"/>
    <property type="match status" value="1"/>
</dbReference>
<reference evidence="11" key="1">
    <citation type="journal article" date="2012" name="Nature">
        <title>A physical, genetic and functional sequence assembly of the barley genome.</title>
        <authorList>
            <consortium name="The International Barley Genome Sequencing Consortium"/>
            <person name="Mayer K.F."/>
            <person name="Waugh R."/>
            <person name="Brown J.W."/>
            <person name="Schulman A."/>
            <person name="Langridge P."/>
            <person name="Platzer M."/>
            <person name="Fincher G.B."/>
            <person name="Muehlbauer G.J."/>
            <person name="Sato K."/>
            <person name="Close T.J."/>
            <person name="Wise R.P."/>
            <person name="Stein N."/>
        </authorList>
    </citation>
    <scope>NUCLEOTIDE SEQUENCE [LARGE SCALE GENOMIC DNA]</scope>
    <source>
        <strain evidence="11">cv. Morex</strain>
    </source>
</reference>
<dbReference type="InterPro" id="IPR036388">
    <property type="entry name" value="WH-like_DNA-bd_sf"/>
</dbReference>
<dbReference type="Pfam" id="PF00931">
    <property type="entry name" value="NB-ARC"/>
    <property type="match status" value="1"/>
</dbReference>
<evidence type="ECO:0000259" key="9">
    <source>
        <dbReference type="Pfam" id="PF23559"/>
    </source>
</evidence>
<dbReference type="RefSeq" id="XP_044953890.1">
    <property type="nucleotide sequence ID" value="XM_045097955.1"/>
</dbReference>
<keyword evidence="2" id="KW-0433">Leucine-rich repeat</keyword>
<feature type="domain" description="Disease resistance protein winged helix" evidence="9">
    <location>
        <begin position="455"/>
        <end position="532"/>
    </location>
</feature>
<dbReference type="AlphaFoldDB" id="A0A8I7BB80"/>
<evidence type="ECO:0000256" key="1">
    <source>
        <dbReference type="ARBA" id="ARBA00008894"/>
    </source>
</evidence>
<dbReference type="Gene3D" id="1.20.5.4130">
    <property type="match status" value="1"/>
</dbReference>
<protein>
    <recommendedName>
        <fullName evidence="12">NB-ARC domain-containing protein</fullName>
    </recommendedName>
</protein>
<keyword evidence="5" id="KW-0611">Plant defense</keyword>
<dbReference type="Gene3D" id="3.40.50.300">
    <property type="entry name" value="P-loop containing nucleotide triphosphate hydrolases"/>
    <property type="match status" value="1"/>
</dbReference>
<sequence>MAAVLVFAGKSVATAAISFLVTKAFNYLDEYRKSEGMEEVKNRLRLAMPQIQSVFDVVQPQRIREQSSALDEWLWQLRDAVEEAEDSIDELEYLVLEKKAKERKVSDRCSCFGRMKHKFVRSVKQAGILNKTLDRLVKSVDRLDKVAEGVANFLILAGTASSSQHQMQLADNDRQTGSTLCTTIFVGREKEKEQIIQWLTNISAESANMGSIPIVSLVGHGGMGKTTLAQSICETSEIRSCFTVVWVTVSTTFDATSVTSKILECVTGVKPHTDQLEPLQRLLQGIMERLSFLLVLDDVWEDKKRNEWEKLFAPFRKLNNRSKILLTTRMRSVASMATHVMNVKNDECLTLGGLKEDENLELFNHHVYSGLNPQEYEDLKSIGEQIARKLGGCPLVTKVASGHLHDIMEFDYWKNFLDEGLEQFKGTEEDIMKILRLSYYHLPVELQMCFRFCSLFPEDHEFFKDDLVKMWVGSGLISQATSYSQPLKVMNTGEQFLAQLTRKSFFEVKTKERNDIVGEEYYVMHDILHEVARNVSFGECARINDPTRFDDKKDTVRHICVSHIQKFSVEDIKKLSYFKNLRSIIIDSYHEVDDNIVCALEQIVESSKSLRLFHSTLRNTFHIADKFGELKHLRYLCLDHISPEGIRVVSKLYHLTLFHCQNGLQGAT</sequence>
<keyword evidence="4" id="KW-0547">Nucleotide-binding</keyword>
<keyword evidence="3" id="KW-0677">Repeat</keyword>
<reference evidence="10" key="2">
    <citation type="submission" date="2020-10" db="EMBL/GenBank/DDBJ databases">
        <authorList>
            <person name="Scholz U."/>
            <person name="Mascher M."/>
            <person name="Fiebig A."/>
        </authorList>
    </citation>
    <scope>NUCLEOTIDE SEQUENCE [LARGE SCALE GENOMIC DNA]</scope>
    <source>
        <strain evidence="10">cv. Morex</strain>
    </source>
</reference>
<dbReference type="GO" id="GO:0043531">
    <property type="term" value="F:ADP binding"/>
    <property type="evidence" value="ECO:0007669"/>
    <property type="project" value="InterPro"/>
</dbReference>
<dbReference type="SUPFAM" id="SSF52058">
    <property type="entry name" value="L domain-like"/>
    <property type="match status" value="1"/>
</dbReference>
<accession>A0A8I7BB80</accession>
<evidence type="ECO:0000259" key="7">
    <source>
        <dbReference type="Pfam" id="PF00931"/>
    </source>
</evidence>
<evidence type="ECO:0008006" key="12">
    <source>
        <dbReference type="Google" id="ProtNLM"/>
    </source>
</evidence>
<dbReference type="InterPro" id="IPR042197">
    <property type="entry name" value="Apaf_helical"/>
</dbReference>
<comment type="similarity">
    <text evidence="1">Belongs to the disease resistance NB-LRR family.</text>
</comment>
<dbReference type="PRINTS" id="PR00364">
    <property type="entry name" value="DISEASERSIST"/>
</dbReference>
<evidence type="ECO:0000256" key="6">
    <source>
        <dbReference type="SAM" id="Coils"/>
    </source>
</evidence>
<dbReference type="Pfam" id="PF18052">
    <property type="entry name" value="Rx_N"/>
    <property type="match status" value="1"/>
</dbReference>